<dbReference type="Proteomes" id="UP000250078">
    <property type="component" value="Unassembled WGS sequence"/>
</dbReference>
<accession>A0ACC8EPY5</accession>
<protein>
    <submittedName>
        <fullName evidence="1">Uncharacterized protein</fullName>
    </submittedName>
</protein>
<dbReference type="EMBL" id="KV748243">
    <property type="protein sequence ID" value="OCK88363.1"/>
    <property type="molecule type" value="Genomic_DNA"/>
</dbReference>
<organism evidence="1 2">
    <name type="scientific">Cenococcum geophilum 1.58</name>
    <dbReference type="NCBI Taxonomy" id="794803"/>
    <lineage>
        <taxon>Eukaryota</taxon>
        <taxon>Fungi</taxon>
        <taxon>Dikarya</taxon>
        <taxon>Ascomycota</taxon>
        <taxon>Pezizomycotina</taxon>
        <taxon>Dothideomycetes</taxon>
        <taxon>Pleosporomycetidae</taxon>
        <taxon>Gloniales</taxon>
        <taxon>Gloniaceae</taxon>
        <taxon>Cenococcum</taxon>
    </lineage>
</organism>
<evidence type="ECO:0000313" key="2">
    <source>
        <dbReference type="Proteomes" id="UP000250078"/>
    </source>
</evidence>
<keyword evidence="2" id="KW-1185">Reference proteome</keyword>
<reference evidence="1 2" key="1">
    <citation type="journal article" date="2016" name="Nat. Commun.">
        <title>Ectomycorrhizal ecology is imprinted in the genome of the dominant symbiotic fungus Cenococcum geophilum.</title>
        <authorList>
            <consortium name="DOE Joint Genome Institute"/>
            <person name="Peter M."/>
            <person name="Kohler A."/>
            <person name="Ohm R.A."/>
            <person name="Kuo A."/>
            <person name="Krutzmann J."/>
            <person name="Morin E."/>
            <person name="Arend M."/>
            <person name="Barry K.W."/>
            <person name="Binder M."/>
            <person name="Choi C."/>
            <person name="Clum A."/>
            <person name="Copeland A."/>
            <person name="Grisel N."/>
            <person name="Haridas S."/>
            <person name="Kipfer T."/>
            <person name="LaButti K."/>
            <person name="Lindquist E."/>
            <person name="Lipzen A."/>
            <person name="Maire R."/>
            <person name="Meier B."/>
            <person name="Mihaltcheva S."/>
            <person name="Molinier V."/>
            <person name="Murat C."/>
            <person name="Poggeler S."/>
            <person name="Quandt C.A."/>
            <person name="Sperisen C."/>
            <person name="Tritt A."/>
            <person name="Tisserant E."/>
            <person name="Crous P.W."/>
            <person name="Henrissat B."/>
            <person name="Nehls U."/>
            <person name="Egli S."/>
            <person name="Spatafora J.W."/>
            <person name="Grigoriev I.V."/>
            <person name="Martin F.M."/>
        </authorList>
    </citation>
    <scope>NUCLEOTIDE SEQUENCE [LARGE SCALE GENOMIC DNA]</scope>
    <source>
        <strain evidence="1 2">1.58</strain>
    </source>
</reference>
<proteinExistence type="predicted"/>
<sequence>MLSPVSSASTTNSALYPPPLQPRSHSRLQLQTPVTPQTTGTTGSTTRASKAAEAGFTLPPHPSARSNSTSSMTVFSSSETLTHSRERGKLTAYLIPLPKPRLKGINAADIPTRFVIYTPPPPPLSKPAPGEKESHWHKTQRKWQEDVRKATISNASAVTWKGVKAKATRAIGKGVSMTKTSNLEFLDRVSDGAIASAVPSSSSSSTPPASPGKPPKRLEALKLVYPPSLALSPDAVRAEFTASLLRTRARSQRDAVVASSLLPLAAAVDVSLILTFGGLMEVSAVWAHSSIRGARTSKRVAKGLAKGKEKSKEKNPGIALSLAQSPHIEVLRAYLEMQCLRREFAMFPQLDGMSGDVTEAAALEAIGWKPGRIEKLTKAEDEAWQVREAKEDLRRLMKKGAAEWITWCKAFQKDPEAAKKK</sequence>
<evidence type="ECO:0000313" key="1">
    <source>
        <dbReference type="EMBL" id="OCK88363.1"/>
    </source>
</evidence>
<gene>
    <name evidence="1" type="ORF">K441DRAFT_589094</name>
</gene>
<name>A0ACC8EPY5_9PEZI</name>